<feature type="domain" description="Prolow-density lipoprotein receptor-related protein 1-like beta-propeller" evidence="1">
    <location>
        <begin position="2"/>
        <end position="143"/>
    </location>
</feature>
<dbReference type="Pfam" id="PF16472">
    <property type="entry name" value="DUF5050"/>
    <property type="match status" value="2"/>
</dbReference>
<organism evidence="2 3">
    <name type="scientific">Paenibacillus qinlingensis</name>
    <dbReference type="NCBI Taxonomy" id="1837343"/>
    <lineage>
        <taxon>Bacteria</taxon>
        <taxon>Bacillati</taxon>
        <taxon>Bacillota</taxon>
        <taxon>Bacilli</taxon>
        <taxon>Bacillales</taxon>
        <taxon>Paenibacillaceae</taxon>
        <taxon>Paenibacillus</taxon>
    </lineage>
</organism>
<keyword evidence="3" id="KW-1185">Reference proteome</keyword>
<comment type="caution">
    <text evidence="2">The sequence shown here is derived from an EMBL/GenBank/DDBJ whole genome shotgun (WGS) entry which is preliminary data.</text>
</comment>
<dbReference type="InterPro" id="IPR032485">
    <property type="entry name" value="LRP1-like_beta_prop"/>
</dbReference>
<evidence type="ECO:0000313" key="3">
    <source>
        <dbReference type="Proteomes" id="UP001267290"/>
    </source>
</evidence>
<accession>A0ABU1NNL3</accession>
<dbReference type="InterPro" id="IPR011042">
    <property type="entry name" value="6-blade_b-propeller_TolB-like"/>
</dbReference>
<evidence type="ECO:0000313" key="2">
    <source>
        <dbReference type="EMBL" id="MDR6549071.1"/>
    </source>
</evidence>
<dbReference type="EMBL" id="JAVDSB010000001">
    <property type="protein sequence ID" value="MDR6549071.1"/>
    <property type="molecule type" value="Genomic_DNA"/>
</dbReference>
<dbReference type="Proteomes" id="UP001267290">
    <property type="component" value="Unassembled WGS sequence"/>
</dbReference>
<dbReference type="RefSeq" id="WP_310222746.1">
    <property type="nucleotide sequence ID" value="NZ_JAVDSB010000001.1"/>
</dbReference>
<dbReference type="Gene3D" id="2.120.10.30">
    <property type="entry name" value="TolB, C-terminal domain"/>
    <property type="match status" value="1"/>
</dbReference>
<proteinExistence type="predicted"/>
<gene>
    <name evidence="2" type="ORF">J2736_000254</name>
</gene>
<dbReference type="SUPFAM" id="SSF69304">
    <property type="entry name" value="Tricorn protease N-terminal domain"/>
    <property type="match status" value="1"/>
</dbReference>
<evidence type="ECO:0000259" key="1">
    <source>
        <dbReference type="Pfam" id="PF16472"/>
    </source>
</evidence>
<name>A0ABU1NNL3_9BACL</name>
<feature type="domain" description="Prolow-density lipoprotein receptor-related protein 1-like beta-propeller" evidence="1">
    <location>
        <begin position="145"/>
        <end position="221"/>
    </location>
</feature>
<protein>
    <recommendedName>
        <fullName evidence="1">Prolow-density lipoprotein receptor-related protein 1-like beta-propeller domain-containing protein</fullName>
    </recommendedName>
</protein>
<reference evidence="2 3" key="1">
    <citation type="submission" date="2023-07" db="EMBL/GenBank/DDBJ databases">
        <title>Sorghum-associated microbial communities from plants grown in Nebraska, USA.</title>
        <authorList>
            <person name="Schachtman D."/>
        </authorList>
    </citation>
    <scope>NUCLEOTIDE SEQUENCE [LARGE SCALE GENOMIC DNA]</scope>
    <source>
        <strain evidence="2 3">CC258</strain>
    </source>
</reference>
<sequence>MNDQASSHISEAGDYLYYLADDDKVYRILKSGNEKASVVIDAPVWFYQVYESHIYYTDRNITTYKPTNLLRMNMDGSNKKVLGEGVSIHFAVQNNNVYYETFSKSGTFLNRMNLDGTEPKKITELSSLFDFQIVEPYVYFGYKDIWEMLIDGTGNVKKINKDVNNPLEFIVDQDWIYYMEGSSSADIYLYRMRRDGSEITAYSPNNMRGFNIAGDWIYAIVSDPTKFL</sequence>